<evidence type="ECO:0008006" key="4">
    <source>
        <dbReference type="Google" id="ProtNLM"/>
    </source>
</evidence>
<feature type="signal peptide" evidence="1">
    <location>
        <begin position="1"/>
        <end position="19"/>
    </location>
</feature>
<sequence length="180" mass="20518">MSKHLFFLLVYFFSTNAMAFSQLELTDGVNRIDLNRNGMEDYVIASIYDRNMSYSNNSLTFFIRLPNGELSIIPAANRDTFTWLDHRIFSGAITIRDNRLFESDNGVFLVVAKKHTENRDLFGPGPFTFEVYGIQQSSQHPGAPLYEWSLLKTFESTGQHASSEQAFLEIDAEALKRGNN</sequence>
<reference evidence="2" key="1">
    <citation type="submission" date="2020-12" db="EMBL/GenBank/DDBJ databases">
        <title>Genome reconstruction of Halomonas venusta strain DSM 4743.</title>
        <authorList>
            <person name="Aguirre-Garrido J.F."/>
            <person name="Hernandez-Soto L.M."/>
            <person name="Martinez-Abarca F."/>
        </authorList>
    </citation>
    <scope>NUCLEOTIDE SEQUENCE</scope>
    <source>
        <strain evidence="2">4743</strain>
    </source>
</reference>
<dbReference type="Proteomes" id="UP000663479">
    <property type="component" value="Chromosome"/>
</dbReference>
<evidence type="ECO:0000256" key="1">
    <source>
        <dbReference type="SAM" id="SignalP"/>
    </source>
</evidence>
<accession>A0AAP9ZNN6</accession>
<proteinExistence type="predicted"/>
<dbReference type="AlphaFoldDB" id="A0AAP9ZNN6"/>
<organism evidence="2 3">
    <name type="scientific">Vreelandella venusta</name>
    <dbReference type="NCBI Taxonomy" id="44935"/>
    <lineage>
        <taxon>Bacteria</taxon>
        <taxon>Pseudomonadati</taxon>
        <taxon>Pseudomonadota</taxon>
        <taxon>Gammaproteobacteria</taxon>
        <taxon>Oceanospirillales</taxon>
        <taxon>Halomonadaceae</taxon>
        <taxon>Vreelandella</taxon>
    </lineage>
</organism>
<name>A0AAP9ZNN6_9GAMM</name>
<dbReference type="InterPro" id="IPR054139">
    <property type="entry name" value="CarG-like"/>
</dbReference>
<dbReference type="Pfam" id="PF21955">
    <property type="entry name" value="CarG-like"/>
    <property type="match status" value="1"/>
</dbReference>
<evidence type="ECO:0000313" key="2">
    <source>
        <dbReference type="EMBL" id="QRL04842.1"/>
    </source>
</evidence>
<dbReference type="EMBL" id="CP066539">
    <property type="protein sequence ID" value="QRL04842.1"/>
    <property type="molecule type" value="Genomic_DNA"/>
</dbReference>
<evidence type="ECO:0000313" key="3">
    <source>
        <dbReference type="Proteomes" id="UP000663479"/>
    </source>
</evidence>
<dbReference type="RefSeq" id="WP_146943776.1">
    <property type="nucleotide sequence ID" value="NZ_BJUL01000007.1"/>
</dbReference>
<gene>
    <name evidence="2" type="ORF">JDS37_07860</name>
</gene>
<keyword evidence="1" id="KW-0732">Signal</keyword>
<feature type="chain" id="PRO_5043022168" description="CpmJ protein" evidence="1">
    <location>
        <begin position="20"/>
        <end position="180"/>
    </location>
</feature>
<protein>
    <recommendedName>
        <fullName evidence="4">CpmJ protein</fullName>
    </recommendedName>
</protein>